<dbReference type="Pfam" id="PF03802">
    <property type="entry name" value="CitX"/>
    <property type="match status" value="1"/>
</dbReference>
<dbReference type="NCBIfam" id="TIGR03124">
    <property type="entry name" value="citrate_citX"/>
    <property type="match status" value="1"/>
</dbReference>
<keyword evidence="6" id="KW-0456">Lyase</keyword>
<dbReference type="GO" id="GO:0016829">
    <property type="term" value="F:lyase activity"/>
    <property type="evidence" value="ECO:0007669"/>
    <property type="project" value="UniProtKB-KW"/>
</dbReference>
<accession>A0A5P0ZFK7</accession>
<dbReference type="EMBL" id="VDFM01000001">
    <property type="protein sequence ID" value="MQS51765.1"/>
    <property type="molecule type" value="Genomic_DNA"/>
</dbReference>
<dbReference type="RefSeq" id="WP_125702693.1">
    <property type="nucleotide sequence ID" value="NZ_JBHTOO010000003.1"/>
</dbReference>
<keyword evidence="8" id="KW-1185">Reference proteome</keyword>
<dbReference type="GO" id="GO:0051191">
    <property type="term" value="P:prosthetic group biosynthetic process"/>
    <property type="evidence" value="ECO:0007669"/>
    <property type="project" value="InterPro"/>
</dbReference>
<dbReference type="OrthoDB" id="3196716at2"/>
<dbReference type="Proteomes" id="UP000380386">
    <property type="component" value="Unassembled WGS sequence"/>
</dbReference>
<evidence type="ECO:0000313" key="8">
    <source>
        <dbReference type="Proteomes" id="UP000436655"/>
    </source>
</evidence>
<sequence>MVNVFSEGFSQNAEQIKKSKRTRLEEENFLIDEIPENCALVSITMTIPGPIKNNRFLSHTFDVVVKDFLSNYNVVKEILWDITTGPEAFIIIEKDPGVLKEEAIKYESDKPLGAIFDINVFTVEGDSVDPITRKELGVPEKKCMICDNTKKECVTNQTHSDEEFRQFIDKLINDNIDF</sequence>
<evidence type="ECO:0000256" key="2">
    <source>
        <dbReference type="ARBA" id="ARBA00022679"/>
    </source>
</evidence>
<dbReference type="AlphaFoldDB" id="A0A5P0ZFK7"/>
<protein>
    <recommendedName>
        <fullName evidence="1">citrate lyase holo-[acyl-carrier protein] synthase</fullName>
        <ecNumber evidence="1">2.7.7.61</ecNumber>
    </recommendedName>
</protein>
<gene>
    <name evidence="6" type="primary">citX</name>
    <name evidence="6" type="ORF">FHL02_01895</name>
    <name evidence="5" type="ORF">FHL03_01355</name>
</gene>
<reference evidence="5" key="2">
    <citation type="submission" date="2019-05" db="EMBL/GenBank/DDBJ databases">
        <authorList>
            <person name="Schuster J.A."/>
            <person name="Ehrmann M.A."/>
        </authorList>
    </citation>
    <scope>NUCLEOTIDE SEQUENCE</scope>
    <source>
        <strain evidence="5">TMW 1.2098</strain>
    </source>
</reference>
<dbReference type="EMBL" id="VDFN01000001">
    <property type="protein sequence ID" value="MQS44125.1"/>
    <property type="molecule type" value="Genomic_DNA"/>
</dbReference>
<dbReference type="Proteomes" id="UP000436655">
    <property type="component" value="Unassembled WGS sequence"/>
</dbReference>
<dbReference type="GO" id="GO:0050519">
    <property type="term" value="F:holo-citrate lyase synthase activity"/>
    <property type="evidence" value="ECO:0007669"/>
    <property type="project" value="UniProtKB-EC"/>
</dbReference>
<comment type="catalytic activity">
    <reaction evidence="4">
        <text>apo-[citrate lyase ACP] + 2'-(5''-triphospho-alpha-D-ribosyl)-3'-dephospho-CoA = holo-[citrate lyase ACP] + diphosphate</text>
        <dbReference type="Rhea" id="RHEA:16333"/>
        <dbReference type="Rhea" id="RHEA-COMP:10157"/>
        <dbReference type="Rhea" id="RHEA-COMP:10158"/>
        <dbReference type="ChEBI" id="CHEBI:29999"/>
        <dbReference type="ChEBI" id="CHEBI:33019"/>
        <dbReference type="ChEBI" id="CHEBI:61378"/>
        <dbReference type="ChEBI" id="CHEBI:82683"/>
        <dbReference type="EC" id="2.7.7.61"/>
    </reaction>
</comment>
<evidence type="ECO:0000313" key="7">
    <source>
        <dbReference type="Proteomes" id="UP000380386"/>
    </source>
</evidence>
<reference evidence="7 8" key="1">
    <citation type="journal article" date="2019" name="Syst. Appl. Microbiol.">
        <title>Polyphasic characterization of two novel Lactobacillus spp. isolated from blown salami packages: Description of Lactobacillus halodurans sp. nov. and Lactobacillus salsicarnum sp. nov.</title>
        <authorList>
            <person name="Schuster J.A."/>
            <person name="Klingl A."/>
            <person name="Vogel R.F."/>
            <person name="Ehrmann M.A."/>
        </authorList>
    </citation>
    <scope>NUCLEOTIDE SEQUENCE [LARGE SCALE GENOMIC DNA]</scope>
    <source>
        <strain evidence="5 8">TMW 1.2098</strain>
        <strain evidence="6 7">TMW 1.2118</strain>
    </source>
</reference>
<proteinExistence type="predicted"/>
<name>A0A5P0ZFK7_9LACO</name>
<evidence type="ECO:0000313" key="5">
    <source>
        <dbReference type="EMBL" id="MQS44125.1"/>
    </source>
</evidence>
<evidence type="ECO:0000256" key="1">
    <source>
        <dbReference type="ARBA" id="ARBA00012524"/>
    </source>
</evidence>
<keyword evidence="3 6" id="KW-0548">Nucleotidyltransferase</keyword>
<dbReference type="EC" id="2.7.7.61" evidence="1"/>
<evidence type="ECO:0000256" key="4">
    <source>
        <dbReference type="ARBA" id="ARBA00048574"/>
    </source>
</evidence>
<evidence type="ECO:0000256" key="3">
    <source>
        <dbReference type="ARBA" id="ARBA00022695"/>
    </source>
</evidence>
<organism evidence="6 7">
    <name type="scientific">Companilactobacillus mishanensis</name>
    <dbReference type="NCBI Taxonomy" id="2486008"/>
    <lineage>
        <taxon>Bacteria</taxon>
        <taxon>Bacillati</taxon>
        <taxon>Bacillota</taxon>
        <taxon>Bacilli</taxon>
        <taxon>Lactobacillales</taxon>
        <taxon>Lactobacillaceae</taxon>
        <taxon>Companilactobacillus</taxon>
    </lineage>
</organism>
<evidence type="ECO:0000313" key="6">
    <source>
        <dbReference type="EMBL" id="MQS51765.1"/>
    </source>
</evidence>
<comment type="caution">
    <text evidence="6">The sequence shown here is derived from an EMBL/GenBank/DDBJ whole genome shotgun (WGS) entry which is preliminary data.</text>
</comment>
<keyword evidence="2 6" id="KW-0808">Transferase</keyword>
<dbReference type="InterPro" id="IPR005551">
    <property type="entry name" value="CitX"/>
</dbReference>